<dbReference type="AlphaFoldDB" id="A0A832ZWS1"/>
<reference evidence="2" key="1">
    <citation type="journal article" date="2020" name="ISME J.">
        <title>Gammaproteobacteria mediating utilization of methyl-, sulfur- and petroleum organic compounds in deep ocean hydrothermal plumes.</title>
        <authorList>
            <person name="Zhou Z."/>
            <person name="Liu Y."/>
            <person name="Pan J."/>
            <person name="Cron B.R."/>
            <person name="Toner B.M."/>
            <person name="Anantharaman K."/>
            <person name="Breier J.A."/>
            <person name="Dick G.J."/>
            <person name="Li M."/>
        </authorList>
    </citation>
    <scope>NUCLEOTIDE SEQUENCE</scope>
    <source>
        <strain evidence="2">SZUA-1515</strain>
    </source>
</reference>
<dbReference type="SUPFAM" id="SSF54427">
    <property type="entry name" value="NTF2-like"/>
    <property type="match status" value="1"/>
</dbReference>
<dbReference type="InterPro" id="IPR032710">
    <property type="entry name" value="NTF2-like_dom_sf"/>
</dbReference>
<dbReference type="EMBL" id="DQVM01000120">
    <property type="protein sequence ID" value="HIQ30178.1"/>
    <property type="molecule type" value="Genomic_DNA"/>
</dbReference>
<feature type="domain" description="SnoaL-like" evidence="1">
    <location>
        <begin position="7"/>
        <end position="131"/>
    </location>
</feature>
<gene>
    <name evidence="2" type="ORF">EYH45_06405</name>
</gene>
<evidence type="ECO:0000313" key="2">
    <source>
        <dbReference type="EMBL" id="HIQ30178.1"/>
    </source>
</evidence>
<organism evidence="2 3">
    <name type="scientific">Caldiarchaeum subterraneum</name>
    <dbReference type="NCBI Taxonomy" id="311458"/>
    <lineage>
        <taxon>Archaea</taxon>
        <taxon>Nitrososphaerota</taxon>
        <taxon>Candidatus Caldarchaeales</taxon>
        <taxon>Candidatus Caldarchaeaceae</taxon>
        <taxon>Candidatus Caldarchaeum</taxon>
    </lineage>
</organism>
<sequence>MSDEQEVLETILKVFEAGRNGDADGVKMLHSERFTRYSELPPLHLQGRDEALKLKTSLYTELIDFKYQIDDVSIVMLSGDTALATFTLSYEGVYIYSYTFEGRPFSMHVRCTVVLVKEDGGWRILHEHYSRLDEQ</sequence>
<protein>
    <submittedName>
        <fullName evidence="2">DUF4440 domain-containing protein</fullName>
    </submittedName>
</protein>
<name>A0A832ZWS1_CALS0</name>
<evidence type="ECO:0000313" key="3">
    <source>
        <dbReference type="Proteomes" id="UP000608579"/>
    </source>
</evidence>
<dbReference type="Proteomes" id="UP000608579">
    <property type="component" value="Unassembled WGS sequence"/>
</dbReference>
<proteinExistence type="predicted"/>
<dbReference type="Gene3D" id="3.10.450.50">
    <property type="match status" value="1"/>
</dbReference>
<comment type="caution">
    <text evidence="2">The sequence shown here is derived from an EMBL/GenBank/DDBJ whole genome shotgun (WGS) entry which is preliminary data.</text>
</comment>
<dbReference type="Pfam" id="PF13474">
    <property type="entry name" value="SnoaL_3"/>
    <property type="match status" value="1"/>
</dbReference>
<evidence type="ECO:0000259" key="1">
    <source>
        <dbReference type="Pfam" id="PF13474"/>
    </source>
</evidence>
<accession>A0A832ZWS1</accession>
<dbReference type="InterPro" id="IPR037401">
    <property type="entry name" value="SnoaL-like"/>
</dbReference>